<dbReference type="Pfam" id="PF02518">
    <property type="entry name" value="HATPase_c"/>
    <property type="match status" value="1"/>
</dbReference>
<evidence type="ECO:0000313" key="9">
    <source>
        <dbReference type="Proteomes" id="UP000287865"/>
    </source>
</evidence>
<evidence type="ECO:0000313" key="7">
    <source>
        <dbReference type="EMBL" id="RUO28251.1"/>
    </source>
</evidence>
<protein>
    <recommendedName>
        <fullName evidence="2">histidine kinase</fullName>
        <ecNumber evidence="2">2.7.13.3</ecNumber>
    </recommendedName>
</protein>
<evidence type="ECO:0000256" key="1">
    <source>
        <dbReference type="ARBA" id="ARBA00000085"/>
    </source>
</evidence>
<evidence type="ECO:0000256" key="4">
    <source>
        <dbReference type="ARBA" id="ARBA00022777"/>
    </source>
</evidence>
<comment type="catalytic activity">
    <reaction evidence="1">
        <text>ATP + protein L-histidine = ADP + protein N-phospho-L-histidine.</text>
        <dbReference type="EC" id="2.7.13.3"/>
    </reaction>
</comment>
<evidence type="ECO:0000256" key="2">
    <source>
        <dbReference type="ARBA" id="ARBA00012438"/>
    </source>
</evidence>
<dbReference type="GO" id="GO:0005886">
    <property type="term" value="C:plasma membrane"/>
    <property type="evidence" value="ECO:0007669"/>
    <property type="project" value="TreeGrafter"/>
</dbReference>
<evidence type="ECO:0000259" key="5">
    <source>
        <dbReference type="PROSITE" id="PS50109"/>
    </source>
</evidence>
<dbReference type="PANTHER" id="PTHR43047:SF72">
    <property type="entry name" value="OSMOSENSING HISTIDINE PROTEIN KINASE SLN1"/>
    <property type="match status" value="1"/>
</dbReference>
<dbReference type="EMBL" id="QLMD01000001">
    <property type="protein sequence ID" value="RAK01404.1"/>
    <property type="molecule type" value="Genomic_DNA"/>
</dbReference>
<dbReference type="RefSeq" id="WP_111567907.1">
    <property type="nucleotide sequence ID" value="NZ_PIPK01000001.1"/>
</dbReference>
<dbReference type="GO" id="GO:0009927">
    <property type="term" value="F:histidine phosphotransfer kinase activity"/>
    <property type="evidence" value="ECO:0007669"/>
    <property type="project" value="TreeGrafter"/>
</dbReference>
<sequence length="129" mass="14052">MQDITERMRLQQVMANLLSNAIKYSPIDGVIQVDLAVQDDVHKTMTISVADQGPGVPPAFRERLFQRFSQADGSDAREKGGTGLGLALCKELVEGMGGKIWLDTETAVGNRFSVSFLSDATSTHDNDHD</sequence>
<dbReference type="Gene3D" id="3.30.565.10">
    <property type="entry name" value="Histidine kinase-like ATPase, C-terminal domain"/>
    <property type="match status" value="1"/>
</dbReference>
<evidence type="ECO:0000313" key="6">
    <source>
        <dbReference type="EMBL" id="RAK01404.1"/>
    </source>
</evidence>
<dbReference type="InterPro" id="IPR005467">
    <property type="entry name" value="His_kinase_dom"/>
</dbReference>
<dbReference type="PRINTS" id="PR00344">
    <property type="entry name" value="BCTRLSENSOR"/>
</dbReference>
<gene>
    <name evidence="6" type="ORF">B0I24_10127</name>
    <name evidence="7" type="ORF">CWE07_00120</name>
</gene>
<accession>A0A327X5Q2</accession>
<dbReference type="InterPro" id="IPR004358">
    <property type="entry name" value="Sig_transdc_His_kin-like_C"/>
</dbReference>
<dbReference type="EMBL" id="PIPK01000001">
    <property type="protein sequence ID" value="RUO28251.1"/>
    <property type="molecule type" value="Genomic_DNA"/>
</dbReference>
<evidence type="ECO:0000256" key="3">
    <source>
        <dbReference type="ARBA" id="ARBA00022679"/>
    </source>
</evidence>
<dbReference type="InterPro" id="IPR003594">
    <property type="entry name" value="HATPase_dom"/>
</dbReference>
<dbReference type="Proteomes" id="UP000249203">
    <property type="component" value="Unassembled WGS sequence"/>
</dbReference>
<dbReference type="AlphaFoldDB" id="A0A327X5Q2"/>
<name>A0A327X5Q2_9GAMM</name>
<evidence type="ECO:0000313" key="8">
    <source>
        <dbReference type="Proteomes" id="UP000249203"/>
    </source>
</evidence>
<keyword evidence="4 6" id="KW-0418">Kinase</keyword>
<dbReference type="OrthoDB" id="9804645at2"/>
<dbReference type="SUPFAM" id="SSF55874">
    <property type="entry name" value="ATPase domain of HSP90 chaperone/DNA topoisomerase II/histidine kinase"/>
    <property type="match status" value="1"/>
</dbReference>
<reference evidence="6 8" key="2">
    <citation type="submission" date="2018-06" db="EMBL/GenBank/DDBJ databases">
        <title>Genomic Encyclopedia of Type Strains, Phase III (KMG-III): the genomes of soil and plant-associated and newly described type strains.</title>
        <authorList>
            <person name="Whitman W."/>
        </authorList>
    </citation>
    <scope>NUCLEOTIDE SEQUENCE [LARGE SCALE GENOMIC DNA]</scope>
    <source>
        <strain evidence="6 8">CGMCC 1.15366</strain>
    </source>
</reference>
<dbReference type="EC" id="2.7.13.3" evidence="2"/>
<dbReference type="PANTHER" id="PTHR43047">
    <property type="entry name" value="TWO-COMPONENT HISTIDINE PROTEIN KINASE"/>
    <property type="match status" value="1"/>
</dbReference>
<feature type="domain" description="Histidine kinase" evidence="5">
    <location>
        <begin position="1"/>
        <end position="120"/>
    </location>
</feature>
<dbReference type="InterPro" id="IPR036890">
    <property type="entry name" value="HATPase_C_sf"/>
</dbReference>
<dbReference type="PROSITE" id="PS50109">
    <property type="entry name" value="HIS_KIN"/>
    <property type="match status" value="1"/>
</dbReference>
<dbReference type="GO" id="GO:0000155">
    <property type="term" value="F:phosphorelay sensor kinase activity"/>
    <property type="evidence" value="ECO:0007669"/>
    <property type="project" value="TreeGrafter"/>
</dbReference>
<keyword evidence="3" id="KW-0808">Transferase</keyword>
<comment type="caution">
    <text evidence="6">The sequence shown here is derived from an EMBL/GenBank/DDBJ whole genome shotgun (WGS) entry which is preliminary data.</text>
</comment>
<keyword evidence="9" id="KW-1185">Reference proteome</keyword>
<dbReference type="Proteomes" id="UP000287865">
    <property type="component" value="Unassembled WGS sequence"/>
</dbReference>
<organism evidence="6 8">
    <name type="scientific">Aliidiomarina maris</name>
    <dbReference type="NCBI Taxonomy" id="531312"/>
    <lineage>
        <taxon>Bacteria</taxon>
        <taxon>Pseudomonadati</taxon>
        <taxon>Pseudomonadota</taxon>
        <taxon>Gammaproteobacteria</taxon>
        <taxon>Alteromonadales</taxon>
        <taxon>Idiomarinaceae</taxon>
        <taxon>Aliidiomarina</taxon>
    </lineage>
</organism>
<proteinExistence type="predicted"/>
<reference evidence="7 9" key="1">
    <citation type="journal article" date="2018" name="Front. Microbiol.">
        <title>Genome-Based Analysis Reveals the Taxonomy and Diversity of the Family Idiomarinaceae.</title>
        <authorList>
            <person name="Liu Y."/>
            <person name="Lai Q."/>
            <person name="Shao Z."/>
        </authorList>
    </citation>
    <scope>NUCLEOTIDE SEQUENCE [LARGE SCALE GENOMIC DNA]</scope>
    <source>
        <strain evidence="7 9">CF12-14</strain>
    </source>
</reference>
<dbReference type="SMART" id="SM00387">
    <property type="entry name" value="HATPase_c"/>
    <property type="match status" value="1"/>
</dbReference>